<dbReference type="InterPro" id="IPR003855">
    <property type="entry name" value="K+_transporter"/>
</dbReference>
<keyword evidence="2" id="KW-0813">Transport</keyword>
<feature type="transmembrane region" description="Helical" evidence="9">
    <location>
        <begin position="462"/>
        <end position="483"/>
    </location>
</feature>
<evidence type="ECO:0000259" key="10">
    <source>
        <dbReference type="Pfam" id="PF02705"/>
    </source>
</evidence>
<keyword evidence="8 9" id="KW-0472">Membrane</keyword>
<dbReference type="Pfam" id="PF02705">
    <property type="entry name" value="K_trans"/>
    <property type="match status" value="1"/>
</dbReference>
<feature type="transmembrane region" description="Helical" evidence="9">
    <location>
        <begin position="140"/>
        <end position="161"/>
    </location>
</feature>
<protein>
    <recommendedName>
        <fullName evidence="14">Potassium transporter</fullName>
    </recommendedName>
</protein>
<dbReference type="PANTHER" id="PTHR30540">
    <property type="entry name" value="OSMOTIC STRESS POTASSIUM TRANSPORTER"/>
    <property type="match status" value="1"/>
</dbReference>
<evidence type="ECO:0000313" key="12">
    <source>
        <dbReference type="EMBL" id="KJA24114.1"/>
    </source>
</evidence>
<feature type="transmembrane region" description="Helical" evidence="9">
    <location>
        <begin position="283"/>
        <end position="304"/>
    </location>
</feature>
<keyword evidence="13" id="KW-1185">Reference proteome</keyword>
<keyword evidence="5" id="KW-0630">Potassium</keyword>
<dbReference type="OMA" id="IWHAVAN"/>
<evidence type="ECO:0000256" key="5">
    <source>
        <dbReference type="ARBA" id="ARBA00022958"/>
    </source>
</evidence>
<dbReference type="InterPro" id="IPR053951">
    <property type="entry name" value="K_trans_N"/>
</dbReference>
<feature type="transmembrane region" description="Helical" evidence="9">
    <location>
        <begin position="378"/>
        <end position="401"/>
    </location>
</feature>
<proteinExistence type="predicted"/>
<gene>
    <name evidence="12" type="ORF">HYPSUDRAFT_39261</name>
</gene>
<dbReference type="EMBL" id="KN817539">
    <property type="protein sequence ID" value="KJA24114.1"/>
    <property type="molecule type" value="Genomic_DNA"/>
</dbReference>
<feature type="transmembrane region" description="Helical" evidence="9">
    <location>
        <begin position="324"/>
        <end position="357"/>
    </location>
</feature>
<evidence type="ECO:0000256" key="4">
    <source>
        <dbReference type="ARBA" id="ARBA00022692"/>
    </source>
</evidence>
<evidence type="ECO:0000256" key="1">
    <source>
        <dbReference type="ARBA" id="ARBA00004141"/>
    </source>
</evidence>
<evidence type="ECO:0000256" key="2">
    <source>
        <dbReference type="ARBA" id="ARBA00022448"/>
    </source>
</evidence>
<feature type="transmembrane region" description="Helical" evidence="9">
    <location>
        <begin position="12"/>
        <end position="33"/>
    </location>
</feature>
<evidence type="ECO:0000256" key="8">
    <source>
        <dbReference type="ARBA" id="ARBA00023136"/>
    </source>
</evidence>
<dbReference type="OrthoDB" id="504708at2759"/>
<feature type="transmembrane region" description="Helical" evidence="9">
    <location>
        <begin position="436"/>
        <end position="456"/>
    </location>
</feature>
<organism evidence="12 13">
    <name type="scientific">Hypholoma sublateritium (strain FD-334 SS-4)</name>
    <dbReference type="NCBI Taxonomy" id="945553"/>
    <lineage>
        <taxon>Eukaryota</taxon>
        <taxon>Fungi</taxon>
        <taxon>Dikarya</taxon>
        <taxon>Basidiomycota</taxon>
        <taxon>Agaricomycotina</taxon>
        <taxon>Agaricomycetes</taxon>
        <taxon>Agaricomycetidae</taxon>
        <taxon>Agaricales</taxon>
        <taxon>Agaricineae</taxon>
        <taxon>Strophariaceae</taxon>
        <taxon>Hypholoma</taxon>
    </lineage>
</organism>
<dbReference type="STRING" id="945553.A0A0D2NZM0"/>
<evidence type="ECO:0000256" key="3">
    <source>
        <dbReference type="ARBA" id="ARBA00022538"/>
    </source>
</evidence>
<keyword evidence="6 9" id="KW-1133">Transmembrane helix</keyword>
<feature type="transmembrane region" description="Helical" evidence="9">
    <location>
        <begin position="251"/>
        <end position="271"/>
    </location>
</feature>
<feature type="domain" description="K+ potassium transporter C-terminal" evidence="11">
    <location>
        <begin position="552"/>
        <end position="728"/>
    </location>
</feature>
<accession>A0A0D2NZM0</accession>
<evidence type="ECO:0008006" key="14">
    <source>
        <dbReference type="Google" id="ProtNLM"/>
    </source>
</evidence>
<feature type="transmembrane region" description="Helical" evidence="9">
    <location>
        <begin position="60"/>
        <end position="81"/>
    </location>
</feature>
<dbReference type="PANTHER" id="PTHR30540:SF83">
    <property type="entry name" value="K+ POTASSIUM TRANSPORTER"/>
    <property type="match status" value="1"/>
</dbReference>
<dbReference type="Proteomes" id="UP000054270">
    <property type="component" value="Unassembled WGS sequence"/>
</dbReference>
<evidence type="ECO:0000259" key="11">
    <source>
        <dbReference type="Pfam" id="PF22776"/>
    </source>
</evidence>
<keyword evidence="7" id="KW-0406">Ion transport</keyword>
<feature type="transmembrane region" description="Helical" evidence="9">
    <location>
        <begin position="212"/>
        <end position="231"/>
    </location>
</feature>
<dbReference type="AlphaFoldDB" id="A0A0D2NZM0"/>
<keyword evidence="3" id="KW-0633">Potassium transport</keyword>
<dbReference type="GO" id="GO:0015079">
    <property type="term" value="F:potassium ion transmembrane transporter activity"/>
    <property type="evidence" value="ECO:0007669"/>
    <property type="project" value="InterPro"/>
</dbReference>
<evidence type="ECO:0000313" key="13">
    <source>
        <dbReference type="Proteomes" id="UP000054270"/>
    </source>
</evidence>
<dbReference type="GO" id="GO:0016020">
    <property type="term" value="C:membrane"/>
    <property type="evidence" value="ECO:0007669"/>
    <property type="project" value="UniProtKB-SubCell"/>
</dbReference>
<comment type="subcellular location">
    <subcellularLocation>
        <location evidence="1">Membrane</location>
        <topology evidence="1">Multi-pass membrane protein</topology>
    </subcellularLocation>
</comment>
<keyword evidence="4 9" id="KW-0812">Transmembrane</keyword>
<sequence>MDPEHGMNTKRTAVNMTGWSLTFLSFQTLGIIYSDIGTSPLYVLNGIWPSSGPVPSKEDIIGGISAIIWSITLLPLIKYAFIVLSFGTGEGEGGSFALYQGLYPRKELDVDADRTLTGDTFLQEPVSAKQTFKEKARWPLLFWCLFGTALTMADGVFTPAVSVTSAVGGIAIAKPSVIKDITGISIIFLLFLFFVQQFGTQRLSFIFSPISFIWFLLLMGTGIYNITYYPGIFRAFDPSRAVLLFVRTKDYSLLSGVLLALTGCEALFANLGQFNSKSIRISFCFFVYPAIILAYLGQGARLIHDGADVLPNVFYKSIPGPVNGPLYWIIFVFAILATLVASQALITATFSLIQQVINTKAFPPLRMHYTSETIQGQVYIPVVNWVLMVVTIIIVAVFADLANLTNAYGFAVATVMFSTSWLIAVHIYYVKALPVIVALAYFIPFGFFDGLFWAASLKKIPHGAWVPLMIGCILLSVMLLWVWSKGLEDEFDGKNRMNLRHFIRQKQTEITLDDGSSIDSAEVTYYITKKSSGLTVENEKVSRELMEITRIPSCAIFHKIASGQGVPHTFTGFIRQWPSIPRVVIFLSVCIAPKARVPVEERYAVTKVRTVEGFYGVTYYIGFRDDFDVQIGDLIDKICTIEQHLNPAGSAAIIREIRAVSASATHIAPHYHVVSKKISGGFFSPVINYLRATLIESVYRRLATIFPETANWLTSADEIIRVGVNAVI</sequence>
<feature type="domain" description="K+ potassium transporter integral membrane" evidence="10">
    <location>
        <begin position="25"/>
        <end position="504"/>
    </location>
</feature>
<feature type="transmembrane region" description="Helical" evidence="9">
    <location>
        <begin position="181"/>
        <end position="200"/>
    </location>
</feature>
<evidence type="ECO:0000256" key="6">
    <source>
        <dbReference type="ARBA" id="ARBA00022989"/>
    </source>
</evidence>
<evidence type="ECO:0000256" key="9">
    <source>
        <dbReference type="SAM" id="Phobius"/>
    </source>
</evidence>
<name>A0A0D2NZM0_HYPSF</name>
<dbReference type="Pfam" id="PF22776">
    <property type="entry name" value="K_trans_C"/>
    <property type="match status" value="1"/>
</dbReference>
<dbReference type="InterPro" id="IPR053952">
    <property type="entry name" value="K_trans_C"/>
</dbReference>
<evidence type="ECO:0000256" key="7">
    <source>
        <dbReference type="ARBA" id="ARBA00023065"/>
    </source>
</evidence>
<feature type="transmembrane region" description="Helical" evidence="9">
    <location>
        <begin position="407"/>
        <end position="429"/>
    </location>
</feature>
<reference evidence="13" key="1">
    <citation type="submission" date="2014-04" db="EMBL/GenBank/DDBJ databases">
        <title>Evolutionary Origins and Diversification of the Mycorrhizal Mutualists.</title>
        <authorList>
            <consortium name="DOE Joint Genome Institute"/>
            <consortium name="Mycorrhizal Genomics Consortium"/>
            <person name="Kohler A."/>
            <person name="Kuo A."/>
            <person name="Nagy L.G."/>
            <person name="Floudas D."/>
            <person name="Copeland A."/>
            <person name="Barry K.W."/>
            <person name="Cichocki N."/>
            <person name="Veneault-Fourrey C."/>
            <person name="LaButti K."/>
            <person name="Lindquist E.A."/>
            <person name="Lipzen A."/>
            <person name="Lundell T."/>
            <person name="Morin E."/>
            <person name="Murat C."/>
            <person name="Riley R."/>
            <person name="Ohm R."/>
            <person name="Sun H."/>
            <person name="Tunlid A."/>
            <person name="Henrissat B."/>
            <person name="Grigoriev I.V."/>
            <person name="Hibbett D.S."/>
            <person name="Martin F."/>
        </authorList>
    </citation>
    <scope>NUCLEOTIDE SEQUENCE [LARGE SCALE GENOMIC DNA]</scope>
    <source>
        <strain evidence="13">FD-334 SS-4</strain>
    </source>
</reference>